<keyword evidence="4" id="KW-1185">Reference proteome</keyword>
<dbReference type="Gene3D" id="3.40.630.30">
    <property type="match status" value="1"/>
</dbReference>
<keyword evidence="3" id="KW-0808">Transferase</keyword>
<proteinExistence type="predicted"/>
<dbReference type="SUPFAM" id="SSF55729">
    <property type="entry name" value="Acyl-CoA N-acyltransferases (Nat)"/>
    <property type="match status" value="1"/>
</dbReference>
<accession>A0A3N0CBC1</accession>
<feature type="domain" description="N-acetyltransferase" evidence="2">
    <location>
        <begin position="23"/>
        <end position="175"/>
    </location>
</feature>
<dbReference type="Pfam" id="PF00583">
    <property type="entry name" value="Acetyltransf_1"/>
    <property type="match status" value="1"/>
</dbReference>
<evidence type="ECO:0000313" key="4">
    <source>
        <dbReference type="Proteomes" id="UP000267128"/>
    </source>
</evidence>
<evidence type="ECO:0000313" key="3">
    <source>
        <dbReference type="EMBL" id="RNL60742.1"/>
    </source>
</evidence>
<dbReference type="CDD" id="cd04301">
    <property type="entry name" value="NAT_SF"/>
    <property type="match status" value="1"/>
</dbReference>
<dbReference type="RefSeq" id="WP_123229494.1">
    <property type="nucleotide sequence ID" value="NZ_RJSE01000009.1"/>
</dbReference>
<dbReference type="Proteomes" id="UP000267128">
    <property type="component" value="Unassembled WGS sequence"/>
</dbReference>
<dbReference type="PROSITE" id="PS51186">
    <property type="entry name" value="GNAT"/>
    <property type="match status" value="1"/>
</dbReference>
<dbReference type="OrthoDB" id="5242876at2"/>
<comment type="caution">
    <text evidence="3">The sequence shown here is derived from an EMBL/GenBank/DDBJ whole genome shotgun (WGS) entry which is preliminary data.</text>
</comment>
<dbReference type="EMBL" id="RJSE01000009">
    <property type="protein sequence ID" value="RNL60742.1"/>
    <property type="molecule type" value="Genomic_DNA"/>
</dbReference>
<reference evidence="3 4" key="1">
    <citation type="submission" date="2018-11" db="EMBL/GenBank/DDBJ databases">
        <authorList>
            <person name="Li F."/>
        </authorList>
    </citation>
    <scope>NUCLEOTIDE SEQUENCE [LARGE SCALE GENOMIC DNA]</scope>
    <source>
        <strain evidence="3 4">Gsoil 097</strain>
    </source>
</reference>
<dbReference type="AlphaFoldDB" id="A0A3N0CBC1"/>
<sequence length="242" mass="26057">MARKVDRLTLDNLGSLPGHGATCTFWELEPVRRGRIRGHEAEEKAAWLSGMLRDWGSVGRVVSVDGVPAGHVIWAPALHLPGGDGFATAPVSTDAVLLGELYVDDEFRGQGLGRVLIQSMAKDLIKHGGIGAVETFGAHRPRADVCVLPVDFLLAVGFKTHRGHPRYPRMRMDLRSTITWREEFEVAAGRLLEVVKRPARQPAPHPSPRGVPFREAGGSATRGLLSAEGPRPGATPGPVGAR</sequence>
<dbReference type="GO" id="GO:0016747">
    <property type="term" value="F:acyltransferase activity, transferring groups other than amino-acyl groups"/>
    <property type="evidence" value="ECO:0007669"/>
    <property type="project" value="InterPro"/>
</dbReference>
<gene>
    <name evidence="3" type="ORF">EFK50_20790</name>
</gene>
<dbReference type="InterPro" id="IPR000182">
    <property type="entry name" value="GNAT_dom"/>
</dbReference>
<dbReference type="InterPro" id="IPR016181">
    <property type="entry name" value="Acyl_CoA_acyltransferase"/>
</dbReference>
<feature type="region of interest" description="Disordered" evidence="1">
    <location>
        <begin position="197"/>
        <end position="242"/>
    </location>
</feature>
<organism evidence="3 4">
    <name type="scientific">Nocardioides marmoriginsengisoli</name>
    <dbReference type="NCBI Taxonomy" id="661483"/>
    <lineage>
        <taxon>Bacteria</taxon>
        <taxon>Bacillati</taxon>
        <taxon>Actinomycetota</taxon>
        <taxon>Actinomycetes</taxon>
        <taxon>Propionibacteriales</taxon>
        <taxon>Nocardioidaceae</taxon>
        <taxon>Nocardioides</taxon>
    </lineage>
</organism>
<evidence type="ECO:0000259" key="2">
    <source>
        <dbReference type="PROSITE" id="PS51186"/>
    </source>
</evidence>
<name>A0A3N0CBC1_9ACTN</name>
<protein>
    <submittedName>
        <fullName evidence="3">GNAT family N-acetyltransferase</fullName>
    </submittedName>
</protein>
<evidence type="ECO:0000256" key="1">
    <source>
        <dbReference type="SAM" id="MobiDB-lite"/>
    </source>
</evidence>